<dbReference type="InterPro" id="IPR013611">
    <property type="entry name" value="Transp-assoc_OB_typ2"/>
</dbReference>
<gene>
    <name evidence="9" type="ORF">IV417_04475</name>
</gene>
<dbReference type="InterPro" id="IPR027417">
    <property type="entry name" value="P-loop_NTPase"/>
</dbReference>
<dbReference type="SUPFAM" id="SSF52540">
    <property type="entry name" value="P-loop containing nucleoside triphosphate hydrolases"/>
    <property type="match status" value="1"/>
</dbReference>
<comment type="caution">
    <text evidence="9">The sequence shown here is derived from an EMBL/GenBank/DDBJ whole genome shotgun (WGS) entry which is preliminary data.</text>
</comment>
<dbReference type="SUPFAM" id="SSF50331">
    <property type="entry name" value="MOP-like"/>
    <property type="match status" value="1"/>
</dbReference>
<keyword evidence="3" id="KW-1003">Cell membrane</keyword>
<dbReference type="InterPro" id="IPR008995">
    <property type="entry name" value="Mo/tungstate-bd_C_term_dom"/>
</dbReference>
<comment type="similarity">
    <text evidence="1">Belongs to the ABC transporter superfamily.</text>
</comment>
<protein>
    <submittedName>
        <fullName evidence="9">ABC transporter ATP-binding protein</fullName>
    </submittedName>
</protein>
<reference evidence="9 10" key="1">
    <citation type="journal article" date="2021" name="Arch. Microbiol.">
        <title>Harenicola maris gen. nov., sp. nov. isolated from the Sea of Japan shallow sediments.</title>
        <authorList>
            <person name="Romanenko L.A."/>
            <person name="Kurilenko V.V."/>
            <person name="Chernysheva N.Y."/>
            <person name="Tekutyeva L.A."/>
            <person name="Velansky P.V."/>
            <person name="Svetashev V.I."/>
            <person name="Isaeva M.P."/>
        </authorList>
    </citation>
    <scope>NUCLEOTIDE SEQUENCE [LARGE SCALE GENOMIC DNA]</scope>
    <source>
        <strain evidence="9 10">KMM 3653</strain>
    </source>
</reference>
<dbReference type="PROSITE" id="PS50893">
    <property type="entry name" value="ABC_TRANSPORTER_2"/>
    <property type="match status" value="1"/>
</dbReference>
<dbReference type="Gene3D" id="2.40.50.100">
    <property type="match status" value="1"/>
</dbReference>
<dbReference type="Pfam" id="PF08402">
    <property type="entry name" value="TOBE_2"/>
    <property type="match status" value="1"/>
</dbReference>
<name>A0AAP2CLI6_9RHOB</name>
<dbReference type="RefSeq" id="WP_327792825.1">
    <property type="nucleotide sequence ID" value="NZ_JADQAZ010000001.1"/>
</dbReference>
<dbReference type="SMART" id="SM00382">
    <property type="entry name" value="AAA"/>
    <property type="match status" value="1"/>
</dbReference>
<evidence type="ECO:0000256" key="1">
    <source>
        <dbReference type="ARBA" id="ARBA00005417"/>
    </source>
</evidence>
<keyword evidence="5 9" id="KW-0067">ATP-binding</keyword>
<proteinExistence type="inferred from homology"/>
<keyword evidence="2" id="KW-0813">Transport</keyword>
<organism evidence="9 10">
    <name type="scientific">Harenicola maris</name>
    <dbReference type="NCBI Taxonomy" id="2841044"/>
    <lineage>
        <taxon>Bacteria</taxon>
        <taxon>Pseudomonadati</taxon>
        <taxon>Pseudomonadota</taxon>
        <taxon>Alphaproteobacteria</taxon>
        <taxon>Rhodobacterales</taxon>
        <taxon>Paracoccaceae</taxon>
        <taxon>Harenicola</taxon>
    </lineage>
</organism>
<dbReference type="Pfam" id="PF00005">
    <property type="entry name" value="ABC_tran"/>
    <property type="match status" value="1"/>
</dbReference>
<accession>A0AAP2CLI6</accession>
<dbReference type="InterPro" id="IPR017871">
    <property type="entry name" value="ABC_transporter-like_CS"/>
</dbReference>
<evidence type="ECO:0000256" key="5">
    <source>
        <dbReference type="ARBA" id="ARBA00022840"/>
    </source>
</evidence>
<evidence type="ECO:0000256" key="4">
    <source>
        <dbReference type="ARBA" id="ARBA00022741"/>
    </source>
</evidence>
<keyword evidence="7" id="KW-0472">Membrane</keyword>
<dbReference type="GO" id="GO:0016887">
    <property type="term" value="F:ATP hydrolysis activity"/>
    <property type="evidence" value="ECO:0007669"/>
    <property type="project" value="InterPro"/>
</dbReference>
<dbReference type="PROSITE" id="PS00211">
    <property type="entry name" value="ABC_TRANSPORTER_1"/>
    <property type="match status" value="1"/>
</dbReference>
<sequence length="364" mass="39417">MIEIDNLHVRFNSDKGEVHAVRGVSINVAQGEFYTLLGPSGCGKTTTLRCLAGLESPSEGRIAVGDTVVHDSAKGISVPTFKRDLAMVFQSYAIWPHLTVFENVAFPLREMKQKVAEAEVERRVKGALELVQLSGYESRPAPFLSGGQQQRLALARAIVREASVVLFDEPLSNLDAKLRAETRLELRNLVKRLGMTALYVTHDQTEALTMADRVAIMREGVIAQEATPTEIYKRPVSRFVASFIGQCNFAEGKITQPATASGNGLIETEWGNLAYSTQGRDAKEEVSVAVRPENVRLADATTPADTPRITGKVADIVFLGECLECKVSLGQSDLITRLHPSSAVAVGDAVDVVVMADDVALLAV</sequence>
<evidence type="ECO:0000259" key="8">
    <source>
        <dbReference type="PROSITE" id="PS50893"/>
    </source>
</evidence>
<keyword evidence="6" id="KW-1278">Translocase</keyword>
<keyword evidence="10" id="KW-1185">Reference proteome</keyword>
<dbReference type="Proteomes" id="UP001315686">
    <property type="component" value="Unassembled WGS sequence"/>
</dbReference>
<evidence type="ECO:0000256" key="6">
    <source>
        <dbReference type="ARBA" id="ARBA00022967"/>
    </source>
</evidence>
<evidence type="ECO:0000313" key="9">
    <source>
        <dbReference type="EMBL" id="MBT0956629.1"/>
    </source>
</evidence>
<dbReference type="GO" id="GO:0140359">
    <property type="term" value="F:ABC-type transporter activity"/>
    <property type="evidence" value="ECO:0007669"/>
    <property type="project" value="UniProtKB-ARBA"/>
</dbReference>
<dbReference type="FunFam" id="3.40.50.300:FF:000042">
    <property type="entry name" value="Maltose/maltodextrin ABC transporter, ATP-binding protein"/>
    <property type="match status" value="1"/>
</dbReference>
<dbReference type="PANTHER" id="PTHR43875">
    <property type="entry name" value="MALTODEXTRIN IMPORT ATP-BINDING PROTEIN MSMX"/>
    <property type="match status" value="1"/>
</dbReference>
<evidence type="ECO:0000256" key="2">
    <source>
        <dbReference type="ARBA" id="ARBA00022448"/>
    </source>
</evidence>
<dbReference type="GO" id="GO:0055052">
    <property type="term" value="C:ATP-binding cassette (ABC) transporter complex, substrate-binding subunit-containing"/>
    <property type="evidence" value="ECO:0007669"/>
    <property type="project" value="TreeGrafter"/>
</dbReference>
<dbReference type="EMBL" id="JADQAZ010000001">
    <property type="protein sequence ID" value="MBT0956629.1"/>
    <property type="molecule type" value="Genomic_DNA"/>
</dbReference>
<dbReference type="InterPro" id="IPR003439">
    <property type="entry name" value="ABC_transporter-like_ATP-bd"/>
</dbReference>
<evidence type="ECO:0000256" key="3">
    <source>
        <dbReference type="ARBA" id="ARBA00022475"/>
    </source>
</evidence>
<evidence type="ECO:0000256" key="7">
    <source>
        <dbReference type="ARBA" id="ARBA00023136"/>
    </source>
</evidence>
<feature type="domain" description="ABC transporter" evidence="8">
    <location>
        <begin position="2"/>
        <end position="244"/>
    </location>
</feature>
<dbReference type="InterPro" id="IPR003593">
    <property type="entry name" value="AAA+_ATPase"/>
</dbReference>
<dbReference type="Gene3D" id="3.40.50.300">
    <property type="entry name" value="P-loop containing nucleotide triphosphate hydrolases"/>
    <property type="match status" value="1"/>
</dbReference>
<dbReference type="InterPro" id="IPR047641">
    <property type="entry name" value="ABC_transpr_MalK/UgpC-like"/>
</dbReference>
<dbReference type="GO" id="GO:0005524">
    <property type="term" value="F:ATP binding"/>
    <property type="evidence" value="ECO:0007669"/>
    <property type="project" value="UniProtKB-KW"/>
</dbReference>
<dbReference type="PANTHER" id="PTHR43875:SF15">
    <property type="entry name" value="TREHALOSE IMPORT ATP-BINDING PROTEIN SUGC"/>
    <property type="match status" value="1"/>
</dbReference>
<evidence type="ECO:0000313" key="10">
    <source>
        <dbReference type="Proteomes" id="UP001315686"/>
    </source>
</evidence>
<dbReference type="AlphaFoldDB" id="A0AAP2CLI6"/>
<keyword evidence="4" id="KW-0547">Nucleotide-binding</keyword>